<dbReference type="Proteomes" id="UP000283269">
    <property type="component" value="Unassembled WGS sequence"/>
</dbReference>
<sequence length="92" mass="9768">MLYLVPDLEMTRRWTTAVAKDTKDESGNGGSTLQFIVITTCGEKKGALVLPAVCQIDASLINLGSGLKVTEIEKGMGQISLCISGTTQLEHA</sequence>
<reference evidence="1 2" key="1">
    <citation type="journal article" date="2018" name="Evol. Lett.">
        <title>Horizontal gene cluster transfer increased hallucinogenic mushroom diversity.</title>
        <authorList>
            <person name="Reynolds H.T."/>
            <person name="Vijayakumar V."/>
            <person name="Gluck-Thaler E."/>
            <person name="Korotkin H.B."/>
            <person name="Matheny P.B."/>
            <person name="Slot J.C."/>
        </authorList>
    </citation>
    <scope>NUCLEOTIDE SEQUENCE [LARGE SCALE GENOMIC DNA]</scope>
    <source>
        <strain evidence="1 2">2631</strain>
    </source>
</reference>
<proteinExistence type="predicted"/>
<comment type="caution">
    <text evidence="1">The sequence shown here is derived from an EMBL/GenBank/DDBJ whole genome shotgun (WGS) entry which is preliminary data.</text>
</comment>
<accession>A0A409XF37</accession>
<dbReference type="EMBL" id="NHYD01001903">
    <property type="protein sequence ID" value="PPQ89355.1"/>
    <property type="molecule type" value="Genomic_DNA"/>
</dbReference>
<gene>
    <name evidence="1" type="ORF">CVT25_003192</name>
</gene>
<evidence type="ECO:0000313" key="2">
    <source>
        <dbReference type="Proteomes" id="UP000283269"/>
    </source>
</evidence>
<dbReference type="InParanoid" id="A0A409XF37"/>
<dbReference type="AlphaFoldDB" id="A0A409XF37"/>
<protein>
    <submittedName>
        <fullName evidence="1">Uncharacterized protein</fullName>
    </submittedName>
</protein>
<organism evidence="1 2">
    <name type="scientific">Psilocybe cyanescens</name>
    <dbReference type="NCBI Taxonomy" id="93625"/>
    <lineage>
        <taxon>Eukaryota</taxon>
        <taxon>Fungi</taxon>
        <taxon>Dikarya</taxon>
        <taxon>Basidiomycota</taxon>
        <taxon>Agaricomycotina</taxon>
        <taxon>Agaricomycetes</taxon>
        <taxon>Agaricomycetidae</taxon>
        <taxon>Agaricales</taxon>
        <taxon>Agaricineae</taxon>
        <taxon>Strophariaceae</taxon>
        <taxon>Psilocybe</taxon>
    </lineage>
</organism>
<name>A0A409XF37_PSICY</name>
<evidence type="ECO:0000313" key="1">
    <source>
        <dbReference type="EMBL" id="PPQ89355.1"/>
    </source>
</evidence>
<keyword evidence="2" id="KW-1185">Reference proteome</keyword>